<dbReference type="InterPro" id="IPR003594">
    <property type="entry name" value="HATPase_dom"/>
</dbReference>
<dbReference type="InParanoid" id="F1A0V0"/>
<feature type="compositionally biased region" description="Polar residues" evidence="3">
    <location>
        <begin position="537"/>
        <end position="556"/>
    </location>
</feature>
<dbReference type="SUPFAM" id="SSF55874">
    <property type="entry name" value="ATPase domain of HSP90 chaperone/DNA topoisomerase II/histidine kinase"/>
    <property type="match status" value="1"/>
</dbReference>
<sequence length="1359" mass="151264">MVLPMMQFFNIDNLIFSVVILSPFLILSYIFLNKSLKKNINIFSNSNNNNSNNNSTDFNNIVEPTDISNNSDNINNNEDFVDGEEVADYSNEDQIEEEEYFEDYEQNSFDNLNYLFSEIEEKINHCIQESNLLNSYGINDSVNSYFSEEELYYSNLNGNLINSSNKIVEINDEMDQSEEEPVGQEFSIERIKQLKEFFKIDDDSDNNSNSSNNNNQDLKNNIEVINEKSEINKMKKDFMESEEESGYGCETSSIMESDDESCSMMEEDLNAFKNIKIFSGSIIIIDKELTIISVSDSIKSIFSNYNEINGMNSVQSNSNSKFNFLSLIFNDDKKHLEQFLKSKFSKNVNDSNFNINTIFFKGLNYINNIDPSIPFEMQMTVLPFVSNSYLVLSLKDLSPQPLKLVLNAFSPRSLSSSNNNLSPRSSAVNNALSPRNNGNNPLSPRNNSSNGNSALSPRNNNNNGNSALSPRSSSTNGSNPLSPRSNANNTLSPRSSSNSALSPRSSSANSSSPLSPRSSSSNGSSSSRPSTPRPGSVENSTLSPRSSSSQYTTCNAPYSPKASPRKMPNHFSFDSMLNNKSIDMISHLSHELRTPIHSVIASIQLFRSTILTVTQNEYLSIIDTSANTLLELVSNVLDYKRIRSGKLTLNNVDFNLCHIIEDVCAMVSPQAQSKSLQIASFVFIHCPLSFYGDPIRLRQVLCNGIKYTNKGQVCISVEPTVTENKSNNNGESEGDQNIMSLHFKVKDSGIGIKEEHISKLFSGFSQVNNGGTIQEALGSGLGLAISKDLVELMGGKIWCSSNAAQGEAGCTFHFVIPLETNPKQLPCPVQNFNGLSVLVVDKNPFVQKVLCQYLEGWSCEVTTCSDLKEAYSQLKIDFKRKPIEVVMIDIDSIEFRDFIQFKEAFNRFEFGRIGLISMSSDRSMVNEMGFGTSKLTKPFRQSHLIACLLASMPEHSMPSSTTCFTNNTNIINNTLGDNSSATPLLPTPSSTPNTTTHHHHQINSTPHVINKESNFRRLSLSLNRIGNGSSANSNTTSLIYDSPSPRLKNPKLIELEQQETNPISPPLRSSRQQSSLSSPSSLPSQISETLTSSPVISTTPATGSLPPISASSSQSQQQQLQQQLQQVQQQQQQQQSFNYGRVTRRHSIDIIMFENSRELSELRMKEVLEERNAATPRSYSFSGPSTNNTQNGSYPTIGEVDSQIGGASNSSLAQSPNSLSPRLPTKIMVIDDNVIGLKLFNKLFENRSEFECHCYNSSEKALAVLDQINPQFIFMDCEMPVINGFECTKIIRKKEMEASKGRNKIVIIALTAHNDPEIFKKCLDSGMDDYISKGFKQGTIDSMLRKWEDIINSTNSYFN</sequence>
<evidence type="ECO:0000313" key="8">
    <source>
        <dbReference type="Proteomes" id="UP000001064"/>
    </source>
</evidence>
<evidence type="ECO:0000259" key="6">
    <source>
        <dbReference type="PROSITE" id="PS50110"/>
    </source>
</evidence>
<feature type="domain" description="Histidine kinase" evidence="5">
    <location>
        <begin position="587"/>
        <end position="820"/>
    </location>
</feature>
<dbReference type="FunFam" id="3.40.50.2300:FF:000620">
    <property type="entry name" value="Hybrid sensor histidine kinase/response regulator"/>
    <property type="match status" value="1"/>
</dbReference>
<evidence type="ECO:0000256" key="1">
    <source>
        <dbReference type="ARBA" id="ARBA00022553"/>
    </source>
</evidence>
<dbReference type="SUPFAM" id="SSF52172">
    <property type="entry name" value="CheY-like"/>
    <property type="match status" value="2"/>
</dbReference>
<dbReference type="Pfam" id="PF00512">
    <property type="entry name" value="HisKA"/>
    <property type="match status" value="1"/>
</dbReference>
<feature type="domain" description="Response regulatory" evidence="6">
    <location>
        <begin position="1226"/>
        <end position="1348"/>
    </location>
</feature>
<dbReference type="SMART" id="SM00387">
    <property type="entry name" value="HATPase_c"/>
    <property type="match status" value="1"/>
</dbReference>
<dbReference type="InterPro" id="IPR036097">
    <property type="entry name" value="HisK_dim/P_sf"/>
</dbReference>
<dbReference type="InterPro" id="IPR036890">
    <property type="entry name" value="HATPase_C_sf"/>
</dbReference>
<feature type="compositionally biased region" description="Low complexity" evidence="3">
    <location>
        <begin position="1111"/>
        <end position="1122"/>
    </location>
</feature>
<feature type="domain" description="Response regulatory" evidence="6">
    <location>
        <begin position="836"/>
        <end position="952"/>
    </location>
</feature>
<feature type="region of interest" description="Disordered" evidence="3">
    <location>
        <begin position="53"/>
        <end position="73"/>
    </location>
</feature>
<dbReference type="SMART" id="SM00388">
    <property type="entry name" value="HisKA"/>
    <property type="match status" value="1"/>
</dbReference>
<feature type="compositionally biased region" description="Low complexity" evidence="3">
    <location>
        <begin position="488"/>
        <end position="536"/>
    </location>
</feature>
<dbReference type="Proteomes" id="UP000001064">
    <property type="component" value="Unassembled WGS sequence"/>
</dbReference>
<keyword evidence="8" id="KW-1185">Reference proteome</keyword>
<dbReference type="VEuPathDB" id="AmoebaDB:DICPUDRAFT_158106"/>
<keyword evidence="1 2" id="KW-0597">Phosphoprotein</keyword>
<dbReference type="PANTHER" id="PTHR43547">
    <property type="entry name" value="TWO-COMPONENT HISTIDINE KINASE"/>
    <property type="match status" value="1"/>
</dbReference>
<feature type="transmembrane region" description="Helical" evidence="4">
    <location>
        <begin position="12"/>
        <end position="32"/>
    </location>
</feature>
<dbReference type="Gene3D" id="3.40.50.2300">
    <property type="match status" value="2"/>
</dbReference>
<dbReference type="GO" id="GO:0000155">
    <property type="term" value="F:phosphorelay sensor kinase activity"/>
    <property type="evidence" value="ECO:0000318"/>
    <property type="project" value="GO_Central"/>
</dbReference>
<dbReference type="OrthoDB" id="20520at2759"/>
<keyword evidence="4" id="KW-0472">Membrane</keyword>
<evidence type="ECO:0008006" key="9">
    <source>
        <dbReference type="Google" id="ProtNLM"/>
    </source>
</evidence>
<dbReference type="FunFam" id="3.30.565.10:FF:000416">
    <property type="entry name" value="Hybrid signal transduction histidine kinase C"/>
    <property type="match status" value="1"/>
</dbReference>
<dbReference type="InterPro" id="IPR005467">
    <property type="entry name" value="His_kinase_dom"/>
</dbReference>
<dbReference type="PANTHER" id="PTHR43547:SF2">
    <property type="entry name" value="HYBRID SIGNAL TRANSDUCTION HISTIDINE KINASE C"/>
    <property type="match status" value="1"/>
</dbReference>
<protein>
    <recommendedName>
        <fullName evidence="9">Histidine kinase</fullName>
    </recommendedName>
</protein>
<dbReference type="STRING" id="5786.F1A0V0"/>
<feature type="compositionally biased region" description="Low complexity" evidence="3">
    <location>
        <begin position="413"/>
        <end position="471"/>
    </location>
</feature>
<dbReference type="PRINTS" id="PR00344">
    <property type="entry name" value="BCTRLSENSOR"/>
</dbReference>
<name>F1A0V0_DICPU</name>
<dbReference type="InterPro" id="IPR003661">
    <property type="entry name" value="HisK_dim/P_dom"/>
</dbReference>
<feature type="compositionally biased region" description="Polar residues" evidence="3">
    <location>
        <begin position="1175"/>
        <end position="1194"/>
    </location>
</feature>
<dbReference type="Gene3D" id="3.30.565.10">
    <property type="entry name" value="Histidine kinase-like ATPase, C-terminal domain"/>
    <property type="match status" value="1"/>
</dbReference>
<dbReference type="Pfam" id="PF02518">
    <property type="entry name" value="HATPase_c"/>
    <property type="match status" value="1"/>
</dbReference>
<feature type="region of interest" description="Disordered" evidence="3">
    <location>
        <begin position="975"/>
        <end position="1010"/>
    </location>
</feature>
<feature type="modified residue" description="4-aspartylphosphate" evidence="2">
    <location>
        <position position="1276"/>
    </location>
</feature>
<dbReference type="SUPFAM" id="SSF47384">
    <property type="entry name" value="Homodimeric domain of signal transducing histidine kinase"/>
    <property type="match status" value="1"/>
</dbReference>
<feature type="compositionally biased region" description="Low complexity" evidence="3">
    <location>
        <begin position="1066"/>
        <end position="1087"/>
    </location>
</feature>
<evidence type="ECO:0000256" key="4">
    <source>
        <dbReference type="SAM" id="Phobius"/>
    </source>
</evidence>
<dbReference type="EMBL" id="GL871350">
    <property type="protein sequence ID" value="EGC30187.1"/>
    <property type="molecule type" value="Genomic_DNA"/>
</dbReference>
<feature type="region of interest" description="Disordered" evidence="3">
    <location>
        <begin position="413"/>
        <end position="567"/>
    </location>
</feature>
<evidence type="ECO:0000256" key="2">
    <source>
        <dbReference type="PROSITE-ProRule" id="PRU00169"/>
    </source>
</evidence>
<dbReference type="InterPro" id="IPR011006">
    <property type="entry name" value="CheY-like_superfamily"/>
</dbReference>
<feature type="compositionally biased region" description="Low complexity" evidence="3">
    <location>
        <begin position="1026"/>
        <end position="1037"/>
    </location>
</feature>
<proteinExistence type="predicted"/>
<dbReference type="FunFam" id="3.40.50.2300:FF:000918">
    <property type="match status" value="1"/>
</dbReference>
<dbReference type="GO" id="GO:0061128">
    <property type="term" value="P:positive regulation of chemotaxis to cAMP by DIF-2"/>
    <property type="evidence" value="ECO:0007669"/>
    <property type="project" value="EnsemblProtists"/>
</dbReference>
<organism evidence="7 8">
    <name type="scientific">Dictyostelium purpureum</name>
    <name type="common">Slime mold</name>
    <dbReference type="NCBI Taxonomy" id="5786"/>
    <lineage>
        <taxon>Eukaryota</taxon>
        <taxon>Amoebozoa</taxon>
        <taxon>Evosea</taxon>
        <taxon>Eumycetozoa</taxon>
        <taxon>Dictyostelia</taxon>
        <taxon>Dictyosteliales</taxon>
        <taxon>Dictyosteliaceae</taxon>
        <taxon>Dictyostelium</taxon>
    </lineage>
</organism>
<dbReference type="KEGG" id="dpp:DICPUDRAFT_158106"/>
<feature type="compositionally biased region" description="Low complexity" evidence="3">
    <location>
        <begin position="206"/>
        <end position="215"/>
    </location>
</feature>
<feature type="region of interest" description="Disordered" evidence="3">
    <location>
        <begin position="1172"/>
        <end position="1219"/>
    </location>
</feature>
<reference evidence="8" key="1">
    <citation type="journal article" date="2011" name="Genome Biol.">
        <title>Comparative genomics of the social amoebae Dictyostelium discoideum and Dictyostelium purpureum.</title>
        <authorList>
            <consortium name="US DOE Joint Genome Institute (JGI-PGF)"/>
            <person name="Sucgang R."/>
            <person name="Kuo A."/>
            <person name="Tian X."/>
            <person name="Salerno W."/>
            <person name="Parikh A."/>
            <person name="Feasley C.L."/>
            <person name="Dalin E."/>
            <person name="Tu H."/>
            <person name="Huang E."/>
            <person name="Barry K."/>
            <person name="Lindquist E."/>
            <person name="Shapiro H."/>
            <person name="Bruce D."/>
            <person name="Schmutz J."/>
            <person name="Salamov A."/>
            <person name="Fey P."/>
            <person name="Gaudet P."/>
            <person name="Anjard C."/>
            <person name="Babu M.M."/>
            <person name="Basu S."/>
            <person name="Bushmanova Y."/>
            <person name="van der Wel H."/>
            <person name="Katoh-Kurasawa M."/>
            <person name="Dinh C."/>
            <person name="Coutinho P.M."/>
            <person name="Saito T."/>
            <person name="Elias M."/>
            <person name="Schaap P."/>
            <person name="Kay R.R."/>
            <person name="Henrissat B."/>
            <person name="Eichinger L."/>
            <person name="Rivero F."/>
            <person name="Putnam N.H."/>
            <person name="West C.M."/>
            <person name="Loomis W.F."/>
            <person name="Chisholm R.L."/>
            <person name="Shaulsky G."/>
            <person name="Strassmann J.E."/>
            <person name="Queller D.C."/>
            <person name="Kuspa A."/>
            <person name="Grigoriev I.V."/>
        </authorList>
    </citation>
    <scope>NUCLEOTIDE SEQUENCE [LARGE SCALE GENOMIC DNA]</scope>
    <source>
        <strain evidence="8">QSDP1</strain>
    </source>
</reference>
<feature type="region of interest" description="Disordered" evidence="3">
    <location>
        <begin position="1060"/>
        <end position="1122"/>
    </location>
</feature>
<feature type="modified residue" description="4-aspartylphosphate" evidence="2">
    <location>
        <position position="889"/>
    </location>
</feature>
<evidence type="ECO:0000256" key="3">
    <source>
        <dbReference type="SAM" id="MobiDB-lite"/>
    </source>
</evidence>
<feature type="compositionally biased region" description="Polar residues" evidence="3">
    <location>
        <begin position="1088"/>
        <end position="1102"/>
    </location>
</feature>
<dbReference type="CDD" id="cd00082">
    <property type="entry name" value="HisKA"/>
    <property type="match status" value="1"/>
</dbReference>
<dbReference type="PROSITE" id="PS50110">
    <property type="entry name" value="RESPONSE_REGULATORY"/>
    <property type="match status" value="2"/>
</dbReference>
<dbReference type="eggNOG" id="KOG0519">
    <property type="taxonomic scope" value="Eukaryota"/>
</dbReference>
<dbReference type="PROSITE" id="PS50109">
    <property type="entry name" value="HIS_KIN"/>
    <property type="match status" value="1"/>
</dbReference>
<dbReference type="OMA" id="MGGKIWC"/>
<dbReference type="GO" id="GO:1903831">
    <property type="term" value="P:signal transduction involved in cellular response to ammonium ion"/>
    <property type="evidence" value="ECO:0007669"/>
    <property type="project" value="EnsemblProtists"/>
</dbReference>
<keyword evidence="4" id="KW-1133">Transmembrane helix</keyword>
<dbReference type="InterPro" id="IPR001789">
    <property type="entry name" value="Sig_transdc_resp-reg_receiver"/>
</dbReference>
<dbReference type="RefSeq" id="XP_003293294.1">
    <property type="nucleotide sequence ID" value="XM_003293246.1"/>
</dbReference>
<evidence type="ECO:0000313" key="7">
    <source>
        <dbReference type="EMBL" id="EGC30187.1"/>
    </source>
</evidence>
<keyword evidence="4" id="KW-0812">Transmembrane</keyword>
<feature type="region of interest" description="Disordered" evidence="3">
    <location>
        <begin position="201"/>
        <end position="220"/>
    </location>
</feature>
<feature type="compositionally biased region" description="Low complexity" evidence="3">
    <location>
        <begin position="975"/>
        <end position="995"/>
    </location>
</feature>
<dbReference type="GO" id="GO:0009847">
    <property type="term" value="P:spore germination"/>
    <property type="evidence" value="ECO:0007669"/>
    <property type="project" value="EnsemblProtists"/>
</dbReference>
<dbReference type="CDD" id="cd17546">
    <property type="entry name" value="REC_hyHK_CKI1_RcsC-like"/>
    <property type="match status" value="1"/>
</dbReference>
<dbReference type="GO" id="GO:0030587">
    <property type="term" value="P:sorocarp development"/>
    <property type="evidence" value="ECO:0007669"/>
    <property type="project" value="EnsemblProtists"/>
</dbReference>
<dbReference type="SMART" id="SM00448">
    <property type="entry name" value="REC"/>
    <property type="match status" value="2"/>
</dbReference>
<dbReference type="InterPro" id="IPR004358">
    <property type="entry name" value="Sig_transdc_His_kin-like_C"/>
</dbReference>
<feature type="compositionally biased region" description="Polar residues" evidence="3">
    <location>
        <begin position="472"/>
        <end position="487"/>
    </location>
</feature>
<dbReference type="GeneID" id="10511065"/>
<accession>F1A0V0</accession>
<feature type="compositionally biased region" description="Polar residues" evidence="3">
    <location>
        <begin position="1205"/>
        <end position="1219"/>
    </location>
</feature>
<evidence type="ECO:0000259" key="5">
    <source>
        <dbReference type="PROSITE" id="PS50109"/>
    </source>
</evidence>
<gene>
    <name evidence="7" type="primary">DHKC</name>
    <name evidence="7" type="ORF">DICPUDRAFT_158106</name>
</gene>
<dbReference type="Pfam" id="PF00072">
    <property type="entry name" value="Response_reg"/>
    <property type="match status" value="1"/>
</dbReference>
<dbReference type="Gene3D" id="1.10.287.130">
    <property type="match status" value="1"/>
</dbReference>
<feature type="region of interest" description="Disordered" evidence="3">
    <location>
        <begin position="1024"/>
        <end position="1046"/>
    </location>
</feature>